<evidence type="ECO:0000313" key="2">
    <source>
        <dbReference type="Proteomes" id="UP000294200"/>
    </source>
</evidence>
<dbReference type="EMBL" id="MWML01000096">
    <property type="protein sequence ID" value="TCG06669.1"/>
    <property type="molecule type" value="Genomic_DNA"/>
</dbReference>
<organism evidence="1 2">
    <name type="scientific">Paraburkholderia steynii</name>
    <dbReference type="NCBI Taxonomy" id="1245441"/>
    <lineage>
        <taxon>Bacteria</taxon>
        <taxon>Pseudomonadati</taxon>
        <taxon>Pseudomonadota</taxon>
        <taxon>Betaproteobacteria</taxon>
        <taxon>Burkholderiales</taxon>
        <taxon>Burkholderiaceae</taxon>
        <taxon>Paraburkholderia</taxon>
    </lineage>
</organism>
<dbReference type="Proteomes" id="UP000294200">
    <property type="component" value="Unassembled WGS sequence"/>
</dbReference>
<sequence>MAFDHIARILQEAGLDLPAVTLRTYFFDLKRRAEPTAGASRHVKMIARTRAAIQRQVLGRHVEHAHSVVAEHARQTQSMPGLVNVGTWEPRSNGEGAWHAVNSPAAQKLSMTCGNNAAAGPDEFPTLEVHNPSTRRPDDSDQALTLEAIESASPLTLDRTELGEDVELRGDYVHYASGRPFRGALSKRQIHLLRTVGRLIATTNEESRREFVVASTKL</sequence>
<dbReference type="AlphaFoldDB" id="A0A4R0XHW3"/>
<evidence type="ECO:0000313" key="1">
    <source>
        <dbReference type="EMBL" id="TCG06669.1"/>
    </source>
</evidence>
<name>A0A4R0XHW3_9BURK</name>
<gene>
    <name evidence="1" type="ORF">BZM27_24540</name>
</gene>
<protein>
    <submittedName>
        <fullName evidence="1">Uncharacterized protein</fullName>
    </submittedName>
</protein>
<comment type="caution">
    <text evidence="1">The sequence shown here is derived from an EMBL/GenBank/DDBJ whole genome shotgun (WGS) entry which is preliminary data.</text>
</comment>
<accession>A0A4R0XHW3</accession>
<proteinExistence type="predicted"/>
<reference evidence="1 2" key="1">
    <citation type="submission" date="2017-02" db="EMBL/GenBank/DDBJ databases">
        <title>Paraburkholderia sophoroidis sp. nov. and Paraburkholderia steynii sp. nov. rhizobial symbionts of the fynbos legume Hypocalyptus sophoroides.</title>
        <authorList>
            <person name="Steenkamp E.T."/>
            <person name="Beukes C.W."/>
            <person name="Van Zyl E."/>
            <person name="Avontuur J."/>
            <person name="Chan W.Y."/>
            <person name="Hassen A."/>
            <person name="Palmer M."/>
            <person name="Mthombeni L."/>
            <person name="Phalane F."/>
            <person name="Sereme K."/>
            <person name="Venter S.N."/>
        </authorList>
    </citation>
    <scope>NUCLEOTIDE SEQUENCE [LARGE SCALE GENOMIC DNA]</scope>
    <source>
        <strain evidence="1 2">HC1.1ba</strain>
    </source>
</reference>
<keyword evidence="2" id="KW-1185">Reference proteome</keyword>